<feature type="compositionally biased region" description="Polar residues" evidence="1">
    <location>
        <begin position="560"/>
        <end position="574"/>
    </location>
</feature>
<evidence type="ECO:0008006" key="5">
    <source>
        <dbReference type="Google" id="ProtNLM"/>
    </source>
</evidence>
<dbReference type="Proteomes" id="UP001430149">
    <property type="component" value="Unassembled WGS sequence"/>
</dbReference>
<dbReference type="EMBL" id="JADIKE010000038">
    <property type="protein sequence ID" value="MBM7126971.1"/>
    <property type="molecule type" value="Genomic_DNA"/>
</dbReference>
<feature type="chain" id="PRO_5045637994" description="FecR family protein" evidence="2">
    <location>
        <begin position="30"/>
        <end position="651"/>
    </location>
</feature>
<comment type="caution">
    <text evidence="3">The sequence shown here is derived from an EMBL/GenBank/DDBJ whole genome shotgun (WGS) entry which is preliminary data.</text>
</comment>
<dbReference type="Pfam" id="PF20245">
    <property type="entry name" value="DUF6600"/>
    <property type="match status" value="1"/>
</dbReference>
<dbReference type="PANTHER" id="PTHR38731">
    <property type="entry name" value="LIPL45-RELATED LIPOPROTEIN-RELATED"/>
    <property type="match status" value="1"/>
</dbReference>
<gene>
    <name evidence="3" type="ORF">ISP19_16465</name>
</gene>
<dbReference type="PANTHER" id="PTHR38731:SF3">
    <property type="entry name" value="BLL6125 PROTEIN"/>
    <property type="match status" value="1"/>
</dbReference>
<evidence type="ECO:0000313" key="4">
    <source>
        <dbReference type="Proteomes" id="UP001430149"/>
    </source>
</evidence>
<feature type="compositionally biased region" description="Basic and acidic residues" evidence="1">
    <location>
        <begin position="576"/>
        <end position="593"/>
    </location>
</feature>
<dbReference type="RefSeq" id="WP_204683514.1">
    <property type="nucleotide sequence ID" value="NZ_BSNR01000007.1"/>
</dbReference>
<evidence type="ECO:0000256" key="2">
    <source>
        <dbReference type="SAM" id="SignalP"/>
    </source>
</evidence>
<accession>A0ABS2K711</accession>
<keyword evidence="2" id="KW-0732">Signal</keyword>
<name>A0ABS2K711_9GAMM</name>
<dbReference type="InterPro" id="IPR046535">
    <property type="entry name" value="DUF6600"/>
</dbReference>
<evidence type="ECO:0000313" key="3">
    <source>
        <dbReference type="EMBL" id="MBM7126971.1"/>
    </source>
</evidence>
<proteinExistence type="predicted"/>
<feature type="signal peptide" evidence="2">
    <location>
        <begin position="1"/>
        <end position="29"/>
    </location>
</feature>
<organism evidence="3 4">
    <name type="scientific">Dyella flava</name>
    <dbReference type="NCBI Taxonomy" id="1920170"/>
    <lineage>
        <taxon>Bacteria</taxon>
        <taxon>Pseudomonadati</taxon>
        <taxon>Pseudomonadota</taxon>
        <taxon>Gammaproteobacteria</taxon>
        <taxon>Lysobacterales</taxon>
        <taxon>Rhodanobacteraceae</taxon>
        <taxon>Dyella</taxon>
    </lineage>
</organism>
<feature type="region of interest" description="Disordered" evidence="1">
    <location>
        <begin position="508"/>
        <end position="651"/>
    </location>
</feature>
<reference evidence="3" key="1">
    <citation type="submission" date="2020-10" db="EMBL/GenBank/DDBJ databases">
        <title>Phylogeny of dyella-like bacteria.</title>
        <authorList>
            <person name="Fu J."/>
        </authorList>
    </citation>
    <scope>NUCLEOTIDE SEQUENCE</scope>
    <source>
        <strain evidence="3">DHOC52</strain>
    </source>
</reference>
<evidence type="ECO:0000256" key="1">
    <source>
        <dbReference type="SAM" id="MobiDB-lite"/>
    </source>
</evidence>
<keyword evidence="4" id="KW-1185">Reference proteome</keyword>
<sequence length="651" mass="70975">MRVFNASLSRTWQIGLSLLLLICTGMTYAQSDAGQDSNANDPPPRVARLAIANGDLGLLPAGSTEWTSADVNRPLTNGDKLSSGPDSRAELDLGGAALRIDGQSDIGILNLNGQTGQFELPRGSLNITVRNIDQGATYEIDTPTLAVVIDQPGSFRVDVPGDGNSTTVAVSDGLATVYGENNAQREIYSGRRYQFNNSTLSDVTVSDFVSGDAFDLWCNDRDTQEANDSSAQYVSNDMVGGDDLDNAGSWEEDEDYGDIWYPAVVGFGWAPYRFGHWAWIWPWGWTWIDNAPWGFAPYHYGRWAFIHQRWGWIPGPRQVRPIYAPALVAFVGMGAGHPVGWFPLGPRDVYSPWYHASRNYYTNVNLANIGVGRYNDQTALIDTIHNQYGLYQIGRAAPGNAYAYRNAPEALSAVSAQNFASARNVQNNLVQVNAQQLAAASMVAPTALQRPTTSSFGQPRLIDGRSLPSAGFNRQVVAVGRPAAAVSATASVSAGQPASNVRVLSVRPSTPVSSHAQVVGSAEIVRQPRFTPPQSAPQRVEQEAAESSPATLPQVPHFESAQQVPRYQPVTQSYAPREENPEQDRFETAERSHQYVPEQRPPEINPSYQPYQRPDFARPEQQGRGGEEMHPQSAPRGRESAPAPSRGEGHP</sequence>
<protein>
    <recommendedName>
        <fullName evidence="5">FecR family protein</fullName>
    </recommendedName>
</protein>